<dbReference type="Gene3D" id="1.10.510.10">
    <property type="entry name" value="Transferase(Phosphotransferase) domain 1"/>
    <property type="match status" value="2"/>
</dbReference>
<feature type="compositionally biased region" description="Low complexity" evidence="6">
    <location>
        <begin position="1241"/>
        <end position="1250"/>
    </location>
</feature>
<keyword evidence="1" id="KW-0723">Serine/threonine-protein kinase</keyword>
<dbReference type="PROSITE" id="PS50011">
    <property type="entry name" value="PROTEIN_KINASE_DOM"/>
    <property type="match status" value="1"/>
</dbReference>
<feature type="region of interest" description="Disordered" evidence="6">
    <location>
        <begin position="1155"/>
        <end position="1192"/>
    </location>
</feature>
<feature type="compositionally biased region" description="Polar residues" evidence="6">
    <location>
        <begin position="1155"/>
        <end position="1169"/>
    </location>
</feature>
<evidence type="ECO:0000313" key="9">
    <source>
        <dbReference type="Proteomes" id="UP000815325"/>
    </source>
</evidence>
<evidence type="ECO:0000256" key="2">
    <source>
        <dbReference type="ARBA" id="ARBA00022679"/>
    </source>
</evidence>
<feature type="region of interest" description="Disordered" evidence="6">
    <location>
        <begin position="1781"/>
        <end position="1886"/>
    </location>
</feature>
<feature type="region of interest" description="Disordered" evidence="6">
    <location>
        <begin position="390"/>
        <end position="421"/>
    </location>
</feature>
<feature type="compositionally biased region" description="Low complexity" evidence="6">
    <location>
        <begin position="66"/>
        <end position="90"/>
    </location>
</feature>
<evidence type="ECO:0000313" key="8">
    <source>
        <dbReference type="EMBL" id="KAF5839827.1"/>
    </source>
</evidence>
<organism evidence="8 9">
    <name type="scientific">Dunaliella salina</name>
    <name type="common">Green alga</name>
    <name type="synonym">Protococcus salinus</name>
    <dbReference type="NCBI Taxonomy" id="3046"/>
    <lineage>
        <taxon>Eukaryota</taxon>
        <taxon>Viridiplantae</taxon>
        <taxon>Chlorophyta</taxon>
        <taxon>core chlorophytes</taxon>
        <taxon>Chlorophyceae</taxon>
        <taxon>CS clade</taxon>
        <taxon>Chlamydomonadales</taxon>
        <taxon>Dunaliellaceae</taxon>
        <taxon>Dunaliella</taxon>
    </lineage>
</organism>
<dbReference type="EMBL" id="MU069531">
    <property type="protein sequence ID" value="KAF5839827.1"/>
    <property type="molecule type" value="Genomic_DNA"/>
</dbReference>
<feature type="compositionally biased region" description="Low complexity" evidence="6">
    <location>
        <begin position="1821"/>
        <end position="1832"/>
    </location>
</feature>
<feature type="region of interest" description="Disordered" evidence="6">
    <location>
        <begin position="586"/>
        <end position="646"/>
    </location>
</feature>
<feature type="compositionally biased region" description="Low complexity" evidence="6">
    <location>
        <begin position="1268"/>
        <end position="1303"/>
    </location>
</feature>
<reference evidence="8" key="1">
    <citation type="submission" date="2017-08" db="EMBL/GenBank/DDBJ databases">
        <authorList>
            <person name="Polle J.E."/>
            <person name="Barry K."/>
            <person name="Cushman J."/>
            <person name="Schmutz J."/>
            <person name="Tran D."/>
            <person name="Hathwaick L.T."/>
            <person name="Yim W.C."/>
            <person name="Jenkins J."/>
            <person name="Mckie-Krisberg Z.M."/>
            <person name="Prochnik S."/>
            <person name="Lindquist E."/>
            <person name="Dockter R.B."/>
            <person name="Adam C."/>
            <person name="Molina H."/>
            <person name="Bunkerborg J."/>
            <person name="Jin E."/>
            <person name="Buchheim M."/>
            <person name="Magnuson J."/>
        </authorList>
    </citation>
    <scope>NUCLEOTIDE SEQUENCE</scope>
    <source>
        <strain evidence="8">CCAP 19/18</strain>
    </source>
</reference>
<feature type="compositionally biased region" description="Polar residues" evidence="6">
    <location>
        <begin position="1851"/>
        <end position="1865"/>
    </location>
</feature>
<feature type="compositionally biased region" description="Polar residues" evidence="6">
    <location>
        <begin position="252"/>
        <end position="268"/>
    </location>
</feature>
<evidence type="ECO:0000259" key="7">
    <source>
        <dbReference type="PROSITE" id="PS50011"/>
    </source>
</evidence>
<dbReference type="SMART" id="SM00220">
    <property type="entry name" value="S_TKc"/>
    <property type="match status" value="1"/>
</dbReference>
<dbReference type="Pfam" id="PF00069">
    <property type="entry name" value="Pkinase"/>
    <property type="match status" value="2"/>
</dbReference>
<feature type="region of interest" description="Disordered" evidence="6">
    <location>
        <begin position="227"/>
        <end position="268"/>
    </location>
</feature>
<accession>A0ABQ7GYZ1</accession>
<feature type="compositionally biased region" description="Polar residues" evidence="6">
    <location>
        <begin position="693"/>
        <end position="704"/>
    </location>
</feature>
<feature type="compositionally biased region" description="Polar residues" evidence="6">
    <location>
        <begin position="598"/>
        <end position="608"/>
    </location>
</feature>
<keyword evidence="4" id="KW-0418">Kinase</keyword>
<feature type="compositionally biased region" description="Basic and acidic residues" evidence="6">
    <location>
        <begin position="1802"/>
        <end position="1814"/>
    </location>
</feature>
<keyword evidence="3" id="KW-0547">Nucleotide-binding</keyword>
<evidence type="ECO:0000256" key="6">
    <source>
        <dbReference type="SAM" id="MobiDB-lite"/>
    </source>
</evidence>
<feature type="compositionally biased region" description="Low complexity" evidence="6">
    <location>
        <begin position="99"/>
        <end position="111"/>
    </location>
</feature>
<feature type="compositionally biased region" description="Low complexity" evidence="6">
    <location>
        <begin position="1493"/>
        <end position="1521"/>
    </location>
</feature>
<keyword evidence="2" id="KW-0808">Transferase</keyword>
<feature type="compositionally biased region" description="Low complexity" evidence="6">
    <location>
        <begin position="1759"/>
        <end position="1769"/>
    </location>
</feature>
<dbReference type="InterPro" id="IPR000719">
    <property type="entry name" value="Prot_kinase_dom"/>
</dbReference>
<dbReference type="PANTHER" id="PTHR24350">
    <property type="entry name" value="SERINE/THREONINE-PROTEIN KINASE IAL-RELATED"/>
    <property type="match status" value="1"/>
</dbReference>
<feature type="region of interest" description="Disordered" evidence="6">
    <location>
        <begin position="1568"/>
        <end position="1694"/>
    </location>
</feature>
<feature type="region of interest" description="Disordered" evidence="6">
    <location>
        <begin position="687"/>
        <end position="751"/>
    </location>
</feature>
<dbReference type="InterPro" id="IPR008271">
    <property type="entry name" value="Ser/Thr_kinase_AS"/>
</dbReference>
<proteinExistence type="predicted"/>
<feature type="compositionally biased region" description="Low complexity" evidence="6">
    <location>
        <begin position="1593"/>
        <end position="1633"/>
    </location>
</feature>
<keyword evidence="9" id="KW-1185">Reference proteome</keyword>
<evidence type="ECO:0000256" key="5">
    <source>
        <dbReference type="ARBA" id="ARBA00022840"/>
    </source>
</evidence>
<keyword evidence="5" id="KW-0067">ATP-binding</keyword>
<dbReference type="PROSITE" id="PS00108">
    <property type="entry name" value="PROTEIN_KINASE_ST"/>
    <property type="match status" value="1"/>
</dbReference>
<feature type="region of interest" description="Disordered" evidence="6">
    <location>
        <begin position="34"/>
        <end position="132"/>
    </location>
</feature>
<feature type="compositionally biased region" description="Polar residues" evidence="6">
    <location>
        <begin position="1364"/>
        <end position="1406"/>
    </location>
</feature>
<evidence type="ECO:0000256" key="3">
    <source>
        <dbReference type="ARBA" id="ARBA00022741"/>
    </source>
</evidence>
<feature type="region of interest" description="Disordered" evidence="6">
    <location>
        <begin position="1237"/>
        <end position="1538"/>
    </location>
</feature>
<dbReference type="InterPro" id="IPR011009">
    <property type="entry name" value="Kinase-like_dom_sf"/>
</dbReference>
<gene>
    <name evidence="8" type="ORF">DUNSADRAFT_18489</name>
</gene>
<comment type="caution">
    <text evidence="8">The sequence shown here is derived from an EMBL/GenBank/DDBJ whole genome shotgun (WGS) entry which is preliminary data.</text>
</comment>
<feature type="compositionally biased region" description="Low complexity" evidence="6">
    <location>
        <begin position="1410"/>
        <end position="1484"/>
    </location>
</feature>
<feature type="domain" description="Protein kinase" evidence="7">
    <location>
        <begin position="793"/>
        <end position="1134"/>
    </location>
</feature>
<evidence type="ECO:0000256" key="1">
    <source>
        <dbReference type="ARBA" id="ARBA00022527"/>
    </source>
</evidence>
<feature type="compositionally biased region" description="Low complexity" evidence="6">
    <location>
        <begin position="705"/>
        <end position="737"/>
    </location>
</feature>
<feature type="compositionally biased region" description="Low complexity" evidence="6">
    <location>
        <begin position="1093"/>
        <end position="1114"/>
    </location>
</feature>
<dbReference type="InterPro" id="IPR030616">
    <property type="entry name" value="Aur-like"/>
</dbReference>
<name>A0ABQ7GYZ1_DUNSA</name>
<protein>
    <recommendedName>
        <fullName evidence="7">Protein kinase domain-containing protein</fullName>
    </recommendedName>
</protein>
<evidence type="ECO:0000256" key="4">
    <source>
        <dbReference type="ARBA" id="ARBA00022777"/>
    </source>
</evidence>
<feature type="region of interest" description="Disordered" evidence="6">
    <location>
        <begin position="1706"/>
        <end position="1769"/>
    </location>
</feature>
<sequence>MRCFGSCFGRSSGKNHVEGKPSHAAQASVPYTTLEHKAGSQGPIASSSKPSAEACNYVPHEGVRDTAPQQQAPPGTTAPAPLPASTALSPFRVPPPEQAATAPKSASSSGSKENSEDGTTAITSSSSSSDCISMDHGSSTGFNMAAQVGQFITQFDSLSQLLGVQEQVKDAEDMQIPGQLLLVVLELFLKLDAKAAEAAVHSLEASEDTDCIYDAFRSSISELCTMPTPPGSCSESPLPGAAPPTPPAAALQQDNQPQHHTQSASCGQLHSSGITTTLKMRHANGRAGHAAAAFSVQAQAQDADSLAAAKGAAHNASASSDAAAAGICHADTRSNSNGGGSKSKEDSLPGLFERQSQGAQQHNIEIWERFSQVRTSQIQQSQQLGRFSSMFPSGVSPTASALRKKSLPIPERESSLPMPPDQMLTRASMRLSPDRGPYLSALTNPFSGASDSSIPPAPVQHHSSAATTMNLSTSTSPPVAPHSPGAELFQHSHSLSHRPVRPRTNLLLEPRHLPYGREGPPWPGDCVWCQKHAAQQQQQQHKRHGSMSSAPMLRVQDHVTQQRPSQQGGLRSCLVHAQLDPLAPLGNPMNHSQGGGHMTNTSPAQHSQEGGRMTYIPPIHPQHIPANPAHAERHHTHSTSRGGAGLGDAAALQHISWPVHQPDSPAPVARRPSLKYVQFSTSTTSHFSKSATQLDVPNSNHTPVSSLLRASSTSQSQLSTQQQQAPHAPSQSSLAHSCAAPAAHQQRSLAHSSPQLAVDSALALEAAQAQREPLGLSAPCLWRWWWWWGLADFELTGHLHSGKSSEVVQGTCKRSGTPCVIKAYSLMRMSESERVHLHREITLQRRLDHPSITQLYCAFVEQGMFAPGSDTRFTHVSLVLEHAPGGNLAKYLKERGGQLPEAEAVELVMRPLLTALQFIHEQGIVHRDIKPENLLLDADKRLKVADFGLAVDADVGQHTFAGTLSYMSPELYSVMPKALNRSATTVSRLKHTVTATDLECSDSESEECAQEARGGVSKLSPVPSPYVSSAHASSAAYTQELAGCSSAGPCGDGGAGDEGGGFPSEPALAKPYAHEKASSNPCSLSRRRHSEGSESVRTSRTSRTSHASKASHISRASRRSADTSRSLLQQHPALIPEHKQQQGSDGVAATTTAGLSSNRRASMPLSSVTPLAGTGSEGSRPPISGAGLTSSASSTPFNAAAAAAAAAARRPVPRNASAGAFGLAFSSPTLSNQLLGASSLQQQQQQQQQQQHERRPHAGKTRGTWMAPSPSFSPAPSSSSIPSTEGQQRQQQQQLQQQQRKQQPLVLASADPSERSSSLACPTAPHVPTELQQQASKKGANGSADLPPQESSVTPNGGTDLPPQESSVTQNGSTELPPQVSSVTQNGSTELPPQVSSVTQNGSTELPPQASHSSPATPAAAAGLARGASAASANAAGASAAGRGAGSPSDASAKAAGTSAAGPSAASGSAAAANAASASAAGTAWRRPVPRHASASASRFAGGAGAASTSKPAAAAASGVSRRPGVPKQASSSAASKLWASPFGTAIMQRTSRGTVGDVAALIGGEDRAAGAAGSEGGPSPFRTATTATDGLPNGTAAAGSPSGTAAPGSPNGAGSPSGTAAAGTAGSPNGTADAATAGSPQPRPPCLQQSLCLPLPPGGAPTAEGGLLGSERSSPSSTRGGADVAQCTSPAGGAAATAVAAAAKFAEDPQGRTQQLRGLAAIPHSRSAGQVLSSEGGDHRADSGSGNPVQRGKRGRSSLRGGRAGRYSWEAVEGEEAAHGLTLANRPTRSAAQLGSPAGEGGRDAYRHADSRGSQRRKGSQSSKGSVRQGSPNEGQGLPNEGPGVGGHGSQSSLRGCSNSTLSLTDEESKQSVGTESRANTGGAPCSTSIDVWAVGVLTYVLLVGRHPFKRGSMQEIRNAVLAFKGRSSLDLPAHLSAEAASFITTCLHTSPLNRPPVVELLNHAWIKREKIAGSSTENG</sequence>
<dbReference type="SUPFAM" id="SSF56112">
    <property type="entry name" value="Protein kinase-like (PK-like)"/>
    <property type="match status" value="2"/>
</dbReference>
<dbReference type="Proteomes" id="UP000815325">
    <property type="component" value="Unassembled WGS sequence"/>
</dbReference>
<feature type="region of interest" description="Disordered" evidence="6">
    <location>
        <begin position="1054"/>
        <end position="1126"/>
    </location>
</feature>
<feature type="compositionally biased region" description="Polar residues" evidence="6">
    <location>
        <begin position="1872"/>
        <end position="1886"/>
    </location>
</feature>